<organism evidence="1 2">
    <name type="scientific">Roseimaritima ulvae</name>
    <dbReference type="NCBI Taxonomy" id="980254"/>
    <lineage>
        <taxon>Bacteria</taxon>
        <taxon>Pseudomonadati</taxon>
        <taxon>Planctomycetota</taxon>
        <taxon>Planctomycetia</taxon>
        <taxon>Pirellulales</taxon>
        <taxon>Pirellulaceae</taxon>
        <taxon>Roseimaritima</taxon>
    </lineage>
</organism>
<evidence type="ECO:0000313" key="2">
    <source>
        <dbReference type="Proteomes" id="UP000325286"/>
    </source>
</evidence>
<dbReference type="Proteomes" id="UP000325286">
    <property type="component" value="Chromosome"/>
</dbReference>
<sequence length="94" mass="10606">MGEIFSYFLSRVGFGLFFDVTFDSRTAIVASRTGKFECHMITALLVAYNFSFHYAVDELVRYCSNLNSTQWGILSACAVAFGFLCMKSNDVRKT</sequence>
<dbReference type="AlphaFoldDB" id="A0A5B9QPE1"/>
<reference evidence="1 2" key="1">
    <citation type="submission" date="2019-08" db="EMBL/GenBank/DDBJ databases">
        <title>Deep-cultivation of Planctomycetes and their phenomic and genomic characterization uncovers novel biology.</title>
        <authorList>
            <person name="Wiegand S."/>
            <person name="Jogler M."/>
            <person name="Boedeker C."/>
            <person name="Pinto D."/>
            <person name="Vollmers J."/>
            <person name="Rivas-Marin E."/>
            <person name="Kohn T."/>
            <person name="Peeters S.H."/>
            <person name="Heuer A."/>
            <person name="Rast P."/>
            <person name="Oberbeckmann S."/>
            <person name="Bunk B."/>
            <person name="Jeske O."/>
            <person name="Meyerdierks A."/>
            <person name="Storesund J.E."/>
            <person name="Kallscheuer N."/>
            <person name="Luecker S."/>
            <person name="Lage O.M."/>
            <person name="Pohl T."/>
            <person name="Merkel B.J."/>
            <person name="Hornburger P."/>
            <person name="Mueller R.-W."/>
            <person name="Bruemmer F."/>
            <person name="Labrenz M."/>
            <person name="Spormann A.M."/>
            <person name="Op den Camp H."/>
            <person name="Overmann J."/>
            <person name="Amann R."/>
            <person name="Jetten M.S.M."/>
            <person name="Mascher T."/>
            <person name="Medema M.H."/>
            <person name="Devos D.P."/>
            <person name="Kaster A.-K."/>
            <person name="Ovreas L."/>
            <person name="Rohde M."/>
            <person name="Galperin M.Y."/>
            <person name="Jogler C."/>
        </authorList>
    </citation>
    <scope>NUCLEOTIDE SEQUENCE [LARGE SCALE GENOMIC DNA]</scope>
    <source>
        <strain evidence="1 2">UC8</strain>
    </source>
</reference>
<gene>
    <name evidence="1" type="ORF">UC8_17970</name>
</gene>
<name>A0A5B9QPE1_9BACT</name>
<dbReference type="KEGG" id="rul:UC8_17970"/>
<proteinExistence type="predicted"/>
<evidence type="ECO:0000313" key="1">
    <source>
        <dbReference type="EMBL" id="QEG39799.1"/>
    </source>
</evidence>
<dbReference type="EMBL" id="CP042914">
    <property type="protein sequence ID" value="QEG39799.1"/>
    <property type="molecule type" value="Genomic_DNA"/>
</dbReference>
<keyword evidence="2" id="KW-1185">Reference proteome</keyword>
<accession>A0A5B9QPE1</accession>
<protein>
    <submittedName>
        <fullName evidence="1">Uncharacterized protein</fullName>
    </submittedName>
</protein>